<keyword evidence="3" id="KW-1185">Reference proteome</keyword>
<dbReference type="Pfam" id="PF08592">
    <property type="entry name" value="Anthrone_oxy"/>
    <property type="match status" value="1"/>
</dbReference>
<evidence type="ECO:0008006" key="4">
    <source>
        <dbReference type="Google" id="ProtNLM"/>
    </source>
</evidence>
<keyword evidence="1" id="KW-1133">Transmembrane helix</keyword>
<dbReference type="OrthoDB" id="428263at2"/>
<feature type="transmembrane region" description="Helical" evidence="1">
    <location>
        <begin position="55"/>
        <end position="78"/>
    </location>
</feature>
<name>A0A1E3WFT9_9HYPH</name>
<keyword evidence="1" id="KW-0472">Membrane</keyword>
<organism evidence="2 3">
    <name type="scientific">Methyloceanibacter marginalis</name>
    <dbReference type="NCBI Taxonomy" id="1774971"/>
    <lineage>
        <taxon>Bacteria</taxon>
        <taxon>Pseudomonadati</taxon>
        <taxon>Pseudomonadota</taxon>
        <taxon>Alphaproteobacteria</taxon>
        <taxon>Hyphomicrobiales</taxon>
        <taxon>Hyphomicrobiaceae</taxon>
        <taxon>Methyloceanibacter</taxon>
    </lineage>
</organism>
<dbReference type="EMBL" id="LPWD01000033">
    <property type="protein sequence ID" value="ODS03907.1"/>
    <property type="molecule type" value="Genomic_DNA"/>
</dbReference>
<gene>
    <name evidence="2" type="ORF">AUC71_07045</name>
</gene>
<dbReference type="AlphaFoldDB" id="A0A1E3WFT9"/>
<dbReference type="InterPro" id="IPR013901">
    <property type="entry name" value="Anthrone_oxy"/>
</dbReference>
<keyword evidence="1" id="KW-0812">Transmembrane</keyword>
<evidence type="ECO:0000313" key="3">
    <source>
        <dbReference type="Proteomes" id="UP000095042"/>
    </source>
</evidence>
<sequence length="167" mass="18145">MEEFIFVVTFLAALGTALLAGNFFAFSAFLMRALGGLSAERGIVAMQAITVAIKWPVFLILFFGTAALCVVLAAIALLQWGAPGSCYLLAGTLLFLVGTFAVTMMRNVPFNRELIAVAPDTKDARDLWKRFQASWSLWNHVRTISAFLACASLIMALVEIGNPLIPR</sequence>
<dbReference type="RefSeq" id="WP_069622890.1">
    <property type="nucleotide sequence ID" value="NZ_LPWD01000033.1"/>
</dbReference>
<feature type="transmembrane region" description="Helical" evidence="1">
    <location>
        <begin position="144"/>
        <end position="165"/>
    </location>
</feature>
<reference evidence="2 3" key="1">
    <citation type="journal article" date="2016" name="Environ. Microbiol.">
        <title>New Methyloceanibacter diversity from North Sea sediments includes methanotroph containing solely the soluble methane monooxygenase.</title>
        <authorList>
            <person name="Vekeman B."/>
            <person name="Kerckhof F.M."/>
            <person name="Cremers G."/>
            <person name="de Vos P."/>
            <person name="Vandamme P."/>
            <person name="Boon N."/>
            <person name="Op den Camp H.J."/>
            <person name="Heylen K."/>
        </authorList>
    </citation>
    <scope>NUCLEOTIDE SEQUENCE [LARGE SCALE GENOMIC DNA]</scope>
    <source>
        <strain evidence="2 3">R-67177</strain>
    </source>
</reference>
<accession>A0A1E3WFT9</accession>
<evidence type="ECO:0000256" key="1">
    <source>
        <dbReference type="SAM" id="Phobius"/>
    </source>
</evidence>
<feature type="transmembrane region" description="Helical" evidence="1">
    <location>
        <begin position="85"/>
        <end position="105"/>
    </location>
</feature>
<protein>
    <recommendedName>
        <fullName evidence="4">DUF1772 domain-containing protein</fullName>
    </recommendedName>
</protein>
<evidence type="ECO:0000313" key="2">
    <source>
        <dbReference type="EMBL" id="ODS03907.1"/>
    </source>
</evidence>
<comment type="caution">
    <text evidence="2">The sequence shown here is derived from an EMBL/GenBank/DDBJ whole genome shotgun (WGS) entry which is preliminary data.</text>
</comment>
<dbReference type="Proteomes" id="UP000095042">
    <property type="component" value="Unassembled WGS sequence"/>
</dbReference>
<proteinExistence type="predicted"/>